<comment type="caution">
    <text evidence="7">The sequence shown here is derived from an EMBL/GenBank/DDBJ whole genome shotgun (WGS) entry which is preliminary data.</text>
</comment>
<dbReference type="Pfam" id="PF00089">
    <property type="entry name" value="Trypsin"/>
    <property type="match status" value="1"/>
</dbReference>
<dbReference type="EMBL" id="JAINVZ010000027">
    <property type="protein sequence ID" value="MBY8888648.1"/>
    <property type="molecule type" value="Genomic_DNA"/>
</dbReference>
<evidence type="ECO:0000259" key="6">
    <source>
        <dbReference type="PROSITE" id="PS50240"/>
    </source>
</evidence>
<dbReference type="InterPro" id="IPR013517">
    <property type="entry name" value="FG-GAP"/>
</dbReference>
<keyword evidence="4 7" id="KW-0378">Hydrolase</keyword>
<feature type="region of interest" description="Disordered" evidence="5">
    <location>
        <begin position="71"/>
        <end position="91"/>
    </location>
</feature>
<proteinExistence type="inferred from homology"/>
<dbReference type="Gene3D" id="2.40.10.10">
    <property type="entry name" value="Trypsin-like serine proteases"/>
    <property type="match status" value="1"/>
</dbReference>
<dbReference type="SMART" id="SM00020">
    <property type="entry name" value="Tryp_SPc"/>
    <property type="match status" value="1"/>
</dbReference>
<dbReference type="Pfam" id="PF13517">
    <property type="entry name" value="FG-GAP_3"/>
    <property type="match status" value="1"/>
</dbReference>
<evidence type="ECO:0000256" key="4">
    <source>
        <dbReference type="RuleBase" id="RU363034"/>
    </source>
</evidence>
<evidence type="ECO:0000256" key="2">
    <source>
        <dbReference type="ARBA" id="ARBA00022729"/>
    </source>
</evidence>
<dbReference type="EC" id="3.4.21.-" evidence="7"/>
<comment type="similarity">
    <text evidence="1">Belongs to the peptidase S1 family.</text>
</comment>
<accession>A0ABS7R0F7</accession>
<sequence>MSQPARRGKHRRRARIAVPAAAATLFIGGAGAFLMAPADAATLPDDIGAHPHAAASQAQLTARVHGALTTAGTAAPHAKPRSSGTAAPDVIGGTATSISSAPWMVQLWYDDDKGTTDTSDDVSFFCGGTVVSPTKILTAAHCVSGYDWNAHGAVVYGTDQVPTTSGGTSDLHGGTVTGVWRQWSDPSFKAGADGNSADNDVAVLTLPSPINVTPLPITTSDDTTSYKAGTQAKIYGWGRTTSANDDISQSLMSATVPIDADSACSSYWGGSYVPGDMTCVGNPGTGSDTGTVGACNGDSGGPLVVNGRIVGIVSWGAKDCVAQGSYDVFTKLSTYVGATEPRIDDTDLSGDGRADMFAIDTKGQGWEYDSRGTSFGPRQTLGDWSGVNLVRQTDLDRDGVQDLLVRTDDGTLYWQHYDLTAKKTVATKLGAGWNAMKFLLVPGDLNGDGYQDLLAADSSGNFWLYPGTGHGTFGARVKLGTGWNIYGANVFGKGDLTGDGKLDLLAQDSSGNLWLYQGTGVASHPLASRVKIGWGFSMYNAYVSNGDMTGDGHSDLIARDSSGNLWLYPGTGSASHPLGSRVKVGSGYSGYHLS</sequence>
<dbReference type="Proteomes" id="UP001198565">
    <property type="component" value="Unassembled WGS sequence"/>
</dbReference>
<evidence type="ECO:0000313" key="8">
    <source>
        <dbReference type="Proteomes" id="UP001198565"/>
    </source>
</evidence>
<reference evidence="7 8" key="1">
    <citation type="submission" date="2021-08" db="EMBL/GenBank/DDBJ databases">
        <title>Streptomyces sp. PTM05 isolated from lichen.</title>
        <authorList>
            <person name="Somphong A."/>
            <person name="Phongsopitanun W."/>
            <person name="Tanasupawat S."/>
        </authorList>
    </citation>
    <scope>NUCLEOTIDE SEQUENCE [LARGE SCALE GENOMIC DNA]</scope>
    <source>
        <strain evidence="7 8">Ptm05</strain>
    </source>
</reference>
<protein>
    <submittedName>
        <fullName evidence="7">Trypsin-like serine protease</fullName>
        <ecNumber evidence="7">3.4.21.-</ecNumber>
    </submittedName>
</protein>
<keyword evidence="2" id="KW-0732">Signal</keyword>
<dbReference type="SUPFAM" id="SSF50494">
    <property type="entry name" value="Trypsin-like serine proteases"/>
    <property type="match status" value="1"/>
</dbReference>
<keyword evidence="8" id="KW-1185">Reference proteome</keyword>
<evidence type="ECO:0000256" key="5">
    <source>
        <dbReference type="SAM" id="MobiDB-lite"/>
    </source>
</evidence>
<dbReference type="CDD" id="cd00190">
    <property type="entry name" value="Tryp_SPc"/>
    <property type="match status" value="1"/>
</dbReference>
<dbReference type="InterPro" id="IPR028994">
    <property type="entry name" value="Integrin_alpha_N"/>
</dbReference>
<keyword evidence="3" id="KW-1015">Disulfide bond</keyword>
<dbReference type="SUPFAM" id="SSF69318">
    <property type="entry name" value="Integrin alpha N-terminal domain"/>
    <property type="match status" value="1"/>
</dbReference>
<dbReference type="InterPro" id="IPR001314">
    <property type="entry name" value="Peptidase_S1A"/>
</dbReference>
<evidence type="ECO:0000313" key="7">
    <source>
        <dbReference type="EMBL" id="MBY8888648.1"/>
    </source>
</evidence>
<keyword evidence="4" id="KW-0720">Serine protease</keyword>
<dbReference type="RefSeq" id="WP_222981363.1">
    <property type="nucleotide sequence ID" value="NZ_JAINVZ010000027.1"/>
</dbReference>
<dbReference type="InterPro" id="IPR009003">
    <property type="entry name" value="Peptidase_S1_PA"/>
</dbReference>
<dbReference type="PROSITE" id="PS50240">
    <property type="entry name" value="TRYPSIN_DOM"/>
    <property type="match status" value="1"/>
</dbReference>
<dbReference type="InterPro" id="IPR033116">
    <property type="entry name" value="TRYPSIN_SER"/>
</dbReference>
<gene>
    <name evidence="7" type="ORF">K7472_27955</name>
</gene>
<dbReference type="PRINTS" id="PR00722">
    <property type="entry name" value="CHYMOTRYPSIN"/>
</dbReference>
<feature type="domain" description="Peptidase S1" evidence="6">
    <location>
        <begin position="90"/>
        <end position="344"/>
    </location>
</feature>
<dbReference type="InterPro" id="IPR050430">
    <property type="entry name" value="Peptidase_S1"/>
</dbReference>
<keyword evidence="4" id="KW-0645">Protease</keyword>
<name>A0ABS7R0F7_9ACTN</name>
<dbReference type="PANTHER" id="PTHR24276">
    <property type="entry name" value="POLYSERASE-RELATED"/>
    <property type="match status" value="1"/>
</dbReference>
<dbReference type="InterPro" id="IPR043504">
    <property type="entry name" value="Peptidase_S1_PA_chymotrypsin"/>
</dbReference>
<evidence type="ECO:0000256" key="1">
    <source>
        <dbReference type="ARBA" id="ARBA00007664"/>
    </source>
</evidence>
<dbReference type="PANTHER" id="PTHR24276:SF98">
    <property type="entry name" value="FI18310P1-RELATED"/>
    <property type="match status" value="1"/>
</dbReference>
<organism evidence="7 8">
    <name type="scientific">Streptantibioticus parmotrematis</name>
    <dbReference type="NCBI Taxonomy" id="2873249"/>
    <lineage>
        <taxon>Bacteria</taxon>
        <taxon>Bacillati</taxon>
        <taxon>Actinomycetota</taxon>
        <taxon>Actinomycetes</taxon>
        <taxon>Kitasatosporales</taxon>
        <taxon>Streptomycetaceae</taxon>
        <taxon>Streptantibioticus</taxon>
    </lineage>
</organism>
<dbReference type="PROSITE" id="PS00135">
    <property type="entry name" value="TRYPSIN_SER"/>
    <property type="match status" value="1"/>
</dbReference>
<dbReference type="PROSITE" id="PS00134">
    <property type="entry name" value="TRYPSIN_HIS"/>
    <property type="match status" value="1"/>
</dbReference>
<dbReference type="InterPro" id="IPR001254">
    <property type="entry name" value="Trypsin_dom"/>
</dbReference>
<dbReference type="Gene3D" id="2.130.10.130">
    <property type="entry name" value="Integrin alpha, N-terminal"/>
    <property type="match status" value="1"/>
</dbReference>
<dbReference type="GO" id="GO:0016787">
    <property type="term" value="F:hydrolase activity"/>
    <property type="evidence" value="ECO:0007669"/>
    <property type="project" value="UniProtKB-KW"/>
</dbReference>
<dbReference type="InterPro" id="IPR018114">
    <property type="entry name" value="TRYPSIN_HIS"/>
</dbReference>
<evidence type="ECO:0000256" key="3">
    <source>
        <dbReference type="ARBA" id="ARBA00023157"/>
    </source>
</evidence>